<dbReference type="RefSeq" id="WP_381435139.1">
    <property type="nucleotide sequence ID" value="NZ_JBHSNO010000006.1"/>
</dbReference>
<comment type="subcellular location">
    <subcellularLocation>
        <location evidence="1">Cell inner membrane</location>
        <topology evidence="1">Multi-pass membrane protein</topology>
    </subcellularLocation>
</comment>
<dbReference type="Pfam" id="PF04290">
    <property type="entry name" value="DctQ"/>
    <property type="match status" value="1"/>
</dbReference>
<feature type="transmembrane region" description="Helical" evidence="9">
    <location>
        <begin position="146"/>
        <end position="166"/>
    </location>
</feature>
<dbReference type="EMBL" id="JBHSNO010000006">
    <property type="protein sequence ID" value="MFC5589762.1"/>
    <property type="molecule type" value="Genomic_DNA"/>
</dbReference>
<keyword evidence="5 9" id="KW-0812">Transmembrane</keyword>
<comment type="caution">
    <text evidence="11">The sequence shown here is derived from an EMBL/GenBank/DDBJ whole genome shotgun (WGS) entry which is preliminary data.</text>
</comment>
<keyword evidence="7 9" id="KW-0472">Membrane</keyword>
<evidence type="ECO:0000256" key="9">
    <source>
        <dbReference type="SAM" id="Phobius"/>
    </source>
</evidence>
<evidence type="ECO:0000313" key="12">
    <source>
        <dbReference type="Proteomes" id="UP001596109"/>
    </source>
</evidence>
<dbReference type="PANTHER" id="PTHR35011">
    <property type="entry name" value="2,3-DIKETO-L-GULONATE TRAP TRANSPORTER SMALL PERMEASE PROTEIN YIAM"/>
    <property type="match status" value="1"/>
</dbReference>
<dbReference type="Proteomes" id="UP001596109">
    <property type="component" value="Unassembled WGS sequence"/>
</dbReference>
<evidence type="ECO:0000256" key="3">
    <source>
        <dbReference type="ARBA" id="ARBA00022475"/>
    </source>
</evidence>
<evidence type="ECO:0000256" key="8">
    <source>
        <dbReference type="ARBA" id="ARBA00038436"/>
    </source>
</evidence>
<dbReference type="InterPro" id="IPR055348">
    <property type="entry name" value="DctQ"/>
</dbReference>
<keyword evidence="4" id="KW-0997">Cell inner membrane</keyword>
<keyword evidence="12" id="KW-1185">Reference proteome</keyword>
<evidence type="ECO:0000256" key="7">
    <source>
        <dbReference type="ARBA" id="ARBA00023136"/>
    </source>
</evidence>
<evidence type="ECO:0000256" key="4">
    <source>
        <dbReference type="ARBA" id="ARBA00022519"/>
    </source>
</evidence>
<evidence type="ECO:0000256" key="5">
    <source>
        <dbReference type="ARBA" id="ARBA00022692"/>
    </source>
</evidence>
<comment type="similarity">
    <text evidence="8">Belongs to the TRAP transporter small permease family.</text>
</comment>
<proteinExistence type="inferred from homology"/>
<evidence type="ECO:0000313" key="11">
    <source>
        <dbReference type="EMBL" id="MFC5589762.1"/>
    </source>
</evidence>
<gene>
    <name evidence="11" type="ORF">ACFPRA_12730</name>
</gene>
<accession>A0ABW0TKP8</accession>
<feature type="transmembrane region" description="Helical" evidence="9">
    <location>
        <begin position="101"/>
        <end position="126"/>
    </location>
</feature>
<feature type="transmembrane region" description="Helical" evidence="9">
    <location>
        <begin position="21"/>
        <end position="47"/>
    </location>
</feature>
<evidence type="ECO:0000259" key="10">
    <source>
        <dbReference type="Pfam" id="PF04290"/>
    </source>
</evidence>
<organism evidence="11 12">
    <name type="scientific">Sporosarcina soli</name>
    <dbReference type="NCBI Taxonomy" id="334736"/>
    <lineage>
        <taxon>Bacteria</taxon>
        <taxon>Bacillati</taxon>
        <taxon>Bacillota</taxon>
        <taxon>Bacilli</taxon>
        <taxon>Bacillales</taxon>
        <taxon>Caryophanaceae</taxon>
        <taxon>Sporosarcina</taxon>
    </lineage>
</organism>
<sequence length="175" mass="19576">MEAVAKVPTKRLTVVEKLDKFDLYLNNFLATMAGISLFSMMILIVGNSIIRKFYVPFIGTVEVVGWLAALTTAFAVGHTQRHKGHVVLDILMEKCPLKIQAVVNIIVNLINIVFFTVVFYCLFLYSLNIKESDLVSESLAIAYYPFVTMLSIGFFGLLFALVVDLIKDLKKGDSE</sequence>
<evidence type="ECO:0000256" key="1">
    <source>
        <dbReference type="ARBA" id="ARBA00004429"/>
    </source>
</evidence>
<feature type="transmembrane region" description="Helical" evidence="9">
    <location>
        <begin position="53"/>
        <end position="76"/>
    </location>
</feature>
<reference evidence="12" key="1">
    <citation type="journal article" date="2019" name="Int. J. Syst. Evol. Microbiol.">
        <title>The Global Catalogue of Microorganisms (GCM) 10K type strain sequencing project: providing services to taxonomists for standard genome sequencing and annotation.</title>
        <authorList>
            <consortium name="The Broad Institute Genomics Platform"/>
            <consortium name="The Broad Institute Genome Sequencing Center for Infectious Disease"/>
            <person name="Wu L."/>
            <person name="Ma J."/>
        </authorList>
    </citation>
    <scope>NUCLEOTIDE SEQUENCE [LARGE SCALE GENOMIC DNA]</scope>
    <source>
        <strain evidence="12">CGMCC 4.1434</strain>
    </source>
</reference>
<evidence type="ECO:0000256" key="6">
    <source>
        <dbReference type="ARBA" id="ARBA00022989"/>
    </source>
</evidence>
<dbReference type="InterPro" id="IPR007387">
    <property type="entry name" value="TRAP_DctQ"/>
</dbReference>
<keyword evidence="6 9" id="KW-1133">Transmembrane helix</keyword>
<name>A0ABW0TKP8_9BACL</name>
<keyword evidence="2" id="KW-0813">Transport</keyword>
<protein>
    <submittedName>
        <fullName evidence="11">TRAP transporter small permease</fullName>
    </submittedName>
</protein>
<feature type="domain" description="Tripartite ATP-independent periplasmic transporters DctQ component" evidence="10">
    <location>
        <begin position="40"/>
        <end position="170"/>
    </location>
</feature>
<evidence type="ECO:0000256" key="2">
    <source>
        <dbReference type="ARBA" id="ARBA00022448"/>
    </source>
</evidence>
<dbReference type="PANTHER" id="PTHR35011:SF10">
    <property type="entry name" value="TRAP TRANSPORTER SMALL PERMEASE PROTEIN"/>
    <property type="match status" value="1"/>
</dbReference>
<keyword evidence="3" id="KW-1003">Cell membrane</keyword>